<feature type="transmembrane region" description="Helical" evidence="6">
    <location>
        <begin position="54"/>
        <end position="75"/>
    </location>
</feature>
<feature type="transmembrane region" description="Helical" evidence="6">
    <location>
        <begin position="157"/>
        <end position="179"/>
    </location>
</feature>
<evidence type="ECO:0000313" key="8">
    <source>
        <dbReference type="Proteomes" id="UP000295565"/>
    </source>
</evidence>
<evidence type="ECO:0000256" key="3">
    <source>
        <dbReference type="ARBA" id="ARBA00022692"/>
    </source>
</evidence>
<feature type="transmembrane region" description="Helical" evidence="6">
    <location>
        <begin position="15"/>
        <end position="42"/>
    </location>
</feature>
<comment type="caution">
    <text evidence="7">The sequence shown here is derived from an EMBL/GenBank/DDBJ whole genome shotgun (WGS) entry which is preliminary data.</text>
</comment>
<feature type="transmembrane region" description="Helical" evidence="6">
    <location>
        <begin position="81"/>
        <end position="105"/>
    </location>
</feature>
<evidence type="ECO:0000256" key="2">
    <source>
        <dbReference type="ARBA" id="ARBA00007511"/>
    </source>
</evidence>
<feature type="transmembrane region" description="Helical" evidence="6">
    <location>
        <begin position="191"/>
        <end position="211"/>
    </location>
</feature>
<dbReference type="PANTHER" id="PTHR30238">
    <property type="entry name" value="MEMBRANE BOUND PREDICTED REDOX MODULATOR"/>
    <property type="match status" value="1"/>
</dbReference>
<evidence type="ECO:0000313" key="7">
    <source>
        <dbReference type="EMBL" id="TCK58022.1"/>
    </source>
</evidence>
<sequence length="241" mass="26987">MRQFIMFSWIVDPNAWLALGTLTLLEIILGMDNIVFLTLVVAKLPERQRGKARQVGLLAAMCMRLLLLSLVAWVSHLLHPLFFIAGNGVSARDLLMLFGGLFLLWKATTEIYETIEGEEESEPRGATSFLMAIIQIMLLDIVFSLDSVITAVGLSPHLFIMMAAIVIAVFMMMLAAKSIGDFLEKYTSVKILALAFLLLVGFTLILEGVHIDVPKGYIYFAMFFSISVEILNLLFKHRQQN</sequence>
<keyword evidence="5 6" id="KW-0472">Membrane</keyword>
<dbReference type="GO" id="GO:0016020">
    <property type="term" value="C:membrane"/>
    <property type="evidence" value="ECO:0007669"/>
    <property type="project" value="UniProtKB-SubCell"/>
</dbReference>
<dbReference type="AlphaFoldDB" id="A0A4R1K218"/>
<dbReference type="Proteomes" id="UP000295565">
    <property type="component" value="Unassembled WGS sequence"/>
</dbReference>
<dbReference type="EMBL" id="SMGD01000012">
    <property type="protein sequence ID" value="TCK58022.1"/>
    <property type="molecule type" value="Genomic_DNA"/>
</dbReference>
<keyword evidence="8" id="KW-1185">Reference proteome</keyword>
<dbReference type="PANTHER" id="PTHR30238:SF4">
    <property type="entry name" value="SLL1022 PROTEIN"/>
    <property type="match status" value="1"/>
</dbReference>
<gene>
    <name evidence="7" type="ORF">EV690_1727</name>
</gene>
<evidence type="ECO:0000256" key="5">
    <source>
        <dbReference type="ARBA" id="ARBA00023136"/>
    </source>
</evidence>
<comment type="subcellular location">
    <subcellularLocation>
        <location evidence="1">Membrane</location>
        <topology evidence="1">Multi-pass membrane protein</topology>
    </subcellularLocation>
</comment>
<dbReference type="InterPro" id="IPR005496">
    <property type="entry name" value="Integral_membrane_TerC"/>
</dbReference>
<evidence type="ECO:0000256" key="1">
    <source>
        <dbReference type="ARBA" id="ARBA00004141"/>
    </source>
</evidence>
<reference evidence="7 8" key="1">
    <citation type="submission" date="2019-03" db="EMBL/GenBank/DDBJ databases">
        <title>Genomic Encyclopedia of Type Strains, Phase IV (KMG-IV): sequencing the most valuable type-strain genomes for metagenomic binning, comparative biology and taxonomic classification.</title>
        <authorList>
            <person name="Goeker M."/>
        </authorList>
    </citation>
    <scope>NUCLEOTIDE SEQUENCE [LARGE SCALE GENOMIC DNA]</scope>
    <source>
        <strain evidence="7 8">DSM 18577</strain>
    </source>
</reference>
<protein>
    <submittedName>
        <fullName evidence="7">Putative tellurium resistance membrane protein TerC</fullName>
    </submittedName>
</protein>
<evidence type="ECO:0000256" key="6">
    <source>
        <dbReference type="SAM" id="Phobius"/>
    </source>
</evidence>
<dbReference type="Pfam" id="PF03741">
    <property type="entry name" value="TerC"/>
    <property type="match status" value="1"/>
</dbReference>
<feature type="transmembrane region" description="Helical" evidence="6">
    <location>
        <begin position="126"/>
        <end position="145"/>
    </location>
</feature>
<comment type="similarity">
    <text evidence="2">Belongs to the TerC family.</text>
</comment>
<keyword evidence="4 6" id="KW-1133">Transmembrane helix</keyword>
<evidence type="ECO:0000256" key="4">
    <source>
        <dbReference type="ARBA" id="ARBA00022989"/>
    </source>
</evidence>
<accession>A0A4R1K218</accession>
<keyword evidence="3 6" id="KW-0812">Transmembrane</keyword>
<organism evidence="7 8">
    <name type="scientific">Celerinatantimonas diazotrophica</name>
    <dbReference type="NCBI Taxonomy" id="412034"/>
    <lineage>
        <taxon>Bacteria</taxon>
        <taxon>Pseudomonadati</taxon>
        <taxon>Pseudomonadota</taxon>
        <taxon>Gammaproteobacteria</taxon>
        <taxon>Celerinatantimonadaceae</taxon>
        <taxon>Celerinatantimonas</taxon>
    </lineage>
</organism>
<name>A0A4R1K218_9GAMM</name>
<feature type="transmembrane region" description="Helical" evidence="6">
    <location>
        <begin position="217"/>
        <end position="235"/>
    </location>
</feature>
<proteinExistence type="inferred from homology"/>